<evidence type="ECO:0000313" key="19">
    <source>
        <dbReference type="EMBL" id="AFS60907.1"/>
    </source>
</evidence>
<dbReference type="EMBL" id="JN797469">
    <property type="protein sequence ID" value="AFS60907.1"/>
    <property type="molecule type" value="Genomic_DNA"/>
</dbReference>
<feature type="domain" description="NADH:quinone oxidoreductase/Mrp antiporter transmembrane" evidence="18">
    <location>
        <begin position="1"/>
        <end position="143"/>
    </location>
</feature>
<gene>
    <name evidence="19" type="primary">ND4</name>
</gene>
<name>J9ZWM0_9HEMI</name>
<dbReference type="GO" id="GO:0015990">
    <property type="term" value="P:electron transport coupled proton transport"/>
    <property type="evidence" value="ECO:0007669"/>
    <property type="project" value="TreeGrafter"/>
</dbReference>
<comment type="similarity">
    <text evidence="3 17">Belongs to the complex I subunit 4 family.</text>
</comment>
<evidence type="ECO:0000256" key="16">
    <source>
        <dbReference type="ARBA" id="ARBA00049551"/>
    </source>
</evidence>
<comment type="subcellular location">
    <subcellularLocation>
        <location evidence="2 17">Mitochondrion membrane</location>
        <topology evidence="2 17">Multi-pass membrane protein</topology>
    </subcellularLocation>
</comment>
<evidence type="ECO:0000256" key="12">
    <source>
        <dbReference type="ARBA" id="ARBA00023027"/>
    </source>
</evidence>
<keyword evidence="15 17" id="KW-0472">Membrane</keyword>
<feature type="transmembrane region" description="Helical" evidence="17">
    <location>
        <begin position="7"/>
        <end position="28"/>
    </location>
</feature>
<comment type="function">
    <text evidence="1">Core subunit of the mitochondrial membrane respiratory chain NADH dehydrogenase (Complex I) that is believed to belong to the minimal assembly required for catalysis. Complex I functions in the transfer of electrons from NADH to the respiratory chain. The immediate electron acceptor for the enzyme is believed to be ubiquinone.</text>
</comment>
<protein>
    <recommendedName>
        <fullName evidence="5 17">NADH-ubiquinone oxidoreductase chain 4</fullName>
        <ecNumber evidence="4 17">7.1.1.2</ecNumber>
    </recommendedName>
</protein>
<keyword evidence="11 17" id="KW-1133">Transmembrane helix</keyword>
<dbReference type="PRINTS" id="PR01437">
    <property type="entry name" value="NUOXDRDTASE4"/>
</dbReference>
<dbReference type="PANTHER" id="PTHR43507">
    <property type="entry name" value="NADH-UBIQUINONE OXIDOREDUCTASE CHAIN 4"/>
    <property type="match status" value="1"/>
</dbReference>
<dbReference type="AlphaFoldDB" id="J9ZWM0"/>
<keyword evidence="10 17" id="KW-0249">Electron transport</keyword>
<dbReference type="EC" id="7.1.1.2" evidence="4 17"/>
<evidence type="ECO:0000256" key="7">
    <source>
        <dbReference type="ARBA" id="ARBA00022660"/>
    </source>
</evidence>
<feature type="transmembrane region" description="Helical" evidence="17">
    <location>
        <begin position="121"/>
        <end position="145"/>
    </location>
</feature>
<dbReference type="GO" id="GO:0042773">
    <property type="term" value="P:ATP synthesis coupled electron transport"/>
    <property type="evidence" value="ECO:0007669"/>
    <property type="project" value="InterPro"/>
</dbReference>
<comment type="catalytic activity">
    <reaction evidence="16 17">
        <text>a ubiquinone + NADH + 5 H(+)(in) = a ubiquinol + NAD(+) + 4 H(+)(out)</text>
        <dbReference type="Rhea" id="RHEA:29091"/>
        <dbReference type="Rhea" id="RHEA-COMP:9565"/>
        <dbReference type="Rhea" id="RHEA-COMP:9566"/>
        <dbReference type="ChEBI" id="CHEBI:15378"/>
        <dbReference type="ChEBI" id="CHEBI:16389"/>
        <dbReference type="ChEBI" id="CHEBI:17976"/>
        <dbReference type="ChEBI" id="CHEBI:57540"/>
        <dbReference type="ChEBI" id="CHEBI:57945"/>
        <dbReference type="EC" id="7.1.1.2"/>
    </reaction>
</comment>
<keyword evidence="7 17" id="KW-0679">Respiratory chain</keyword>
<evidence type="ECO:0000256" key="15">
    <source>
        <dbReference type="ARBA" id="ARBA00023136"/>
    </source>
</evidence>
<comment type="function">
    <text evidence="17">Core subunit of the mitochondrial membrane respiratory chain NADH dehydrogenase (Complex I) which catalyzes electron transfer from NADH through the respiratory chain, using ubiquinone as an electron acceptor. Essential for the catalytic activity and assembly of complex I.</text>
</comment>
<keyword evidence="8 17" id="KW-0812">Transmembrane</keyword>
<feature type="non-terminal residue" evidence="19">
    <location>
        <position position="1"/>
    </location>
</feature>
<feature type="non-terminal residue" evidence="19">
    <location>
        <position position="146"/>
    </location>
</feature>
<keyword evidence="13 17" id="KW-0830">Ubiquinone</keyword>
<evidence type="ECO:0000256" key="5">
    <source>
        <dbReference type="ARBA" id="ARBA00021006"/>
    </source>
</evidence>
<geneLocation type="mitochondrion" evidence="19"/>
<evidence type="ECO:0000256" key="10">
    <source>
        <dbReference type="ARBA" id="ARBA00022982"/>
    </source>
</evidence>
<sequence length="146" mass="16334">VEAPLSGSMILAGVMLKLGGYGIMRYMFMCEYLFYHYSFVWYSFGIFGSILVSLLCFSQSDMKSMVAYSSVCHMNMCLISFLTMTSIGLLGGLLMLLSHGLCSSGLFFCCNVIYDRLLSRSFFLSSGLISFVPGLSFFMFMFCAFN</sequence>
<evidence type="ECO:0000256" key="2">
    <source>
        <dbReference type="ARBA" id="ARBA00004225"/>
    </source>
</evidence>
<feature type="transmembrane region" description="Helical" evidence="17">
    <location>
        <begin position="34"/>
        <end position="57"/>
    </location>
</feature>
<evidence type="ECO:0000256" key="6">
    <source>
        <dbReference type="ARBA" id="ARBA00022448"/>
    </source>
</evidence>
<dbReference type="InterPro" id="IPR001750">
    <property type="entry name" value="ND/Mrp_TM"/>
</dbReference>
<dbReference type="InterPro" id="IPR003918">
    <property type="entry name" value="NADH_UbQ_OxRdtase"/>
</dbReference>
<evidence type="ECO:0000256" key="1">
    <source>
        <dbReference type="ARBA" id="ARBA00003257"/>
    </source>
</evidence>
<dbReference type="Pfam" id="PF00361">
    <property type="entry name" value="Proton_antipo_M"/>
    <property type="match status" value="1"/>
</dbReference>
<evidence type="ECO:0000256" key="17">
    <source>
        <dbReference type="RuleBase" id="RU003297"/>
    </source>
</evidence>
<evidence type="ECO:0000256" key="11">
    <source>
        <dbReference type="ARBA" id="ARBA00022989"/>
    </source>
</evidence>
<evidence type="ECO:0000256" key="4">
    <source>
        <dbReference type="ARBA" id="ARBA00012944"/>
    </source>
</evidence>
<evidence type="ECO:0000256" key="3">
    <source>
        <dbReference type="ARBA" id="ARBA00009025"/>
    </source>
</evidence>
<evidence type="ECO:0000259" key="18">
    <source>
        <dbReference type="Pfam" id="PF00361"/>
    </source>
</evidence>
<evidence type="ECO:0000256" key="13">
    <source>
        <dbReference type="ARBA" id="ARBA00023075"/>
    </source>
</evidence>
<keyword evidence="14 17" id="KW-0496">Mitochondrion</keyword>
<evidence type="ECO:0000256" key="8">
    <source>
        <dbReference type="ARBA" id="ARBA00022692"/>
    </source>
</evidence>
<dbReference type="GO" id="GO:0008137">
    <property type="term" value="F:NADH dehydrogenase (ubiquinone) activity"/>
    <property type="evidence" value="ECO:0007669"/>
    <property type="project" value="UniProtKB-UniRule"/>
</dbReference>
<feature type="transmembrane region" description="Helical" evidence="17">
    <location>
        <begin position="78"/>
        <end position="101"/>
    </location>
</feature>
<accession>J9ZWM0</accession>
<proteinExistence type="inferred from homology"/>
<keyword evidence="6 17" id="KW-0813">Transport</keyword>
<evidence type="ECO:0000256" key="14">
    <source>
        <dbReference type="ARBA" id="ARBA00023128"/>
    </source>
</evidence>
<evidence type="ECO:0000256" key="9">
    <source>
        <dbReference type="ARBA" id="ARBA00022967"/>
    </source>
</evidence>
<dbReference type="PANTHER" id="PTHR43507:SF20">
    <property type="entry name" value="NADH-UBIQUINONE OXIDOREDUCTASE CHAIN 4"/>
    <property type="match status" value="1"/>
</dbReference>
<organism evidence="19">
    <name type="scientific">Guayaquila gracilicornis</name>
    <dbReference type="NCBI Taxonomy" id="104836"/>
    <lineage>
        <taxon>Eukaryota</taxon>
        <taxon>Metazoa</taxon>
        <taxon>Ecdysozoa</taxon>
        <taxon>Arthropoda</taxon>
        <taxon>Hexapoda</taxon>
        <taxon>Insecta</taxon>
        <taxon>Pterygota</taxon>
        <taxon>Neoptera</taxon>
        <taxon>Paraneoptera</taxon>
        <taxon>Hemiptera</taxon>
        <taxon>Auchenorrhyncha</taxon>
        <taxon>Membracoidea</taxon>
        <taxon>Membracidae</taxon>
        <taxon>Guayaquila</taxon>
    </lineage>
</organism>
<keyword evidence="9" id="KW-1278">Translocase</keyword>
<dbReference type="GO" id="GO:0048039">
    <property type="term" value="F:ubiquinone binding"/>
    <property type="evidence" value="ECO:0007669"/>
    <property type="project" value="TreeGrafter"/>
</dbReference>
<dbReference type="GO" id="GO:0003954">
    <property type="term" value="F:NADH dehydrogenase activity"/>
    <property type="evidence" value="ECO:0007669"/>
    <property type="project" value="TreeGrafter"/>
</dbReference>
<reference evidence="19" key="1">
    <citation type="submission" date="2011-09" db="EMBL/GenBank/DDBJ databases">
        <title>Higher-Level Phylogeny of the Insect Order Hemiptera: Is Auchenorrhyncha Really Paraphyletic?</title>
        <authorList>
            <person name="Cryan J.R."/>
            <person name="Urban J.M."/>
        </authorList>
    </citation>
    <scope>NUCLEOTIDE SEQUENCE</scope>
    <source>
        <strain evidence="19">MEMGGR001</strain>
    </source>
</reference>
<keyword evidence="12 17" id="KW-0520">NAD</keyword>
<dbReference type="GO" id="GO:0031966">
    <property type="term" value="C:mitochondrial membrane"/>
    <property type="evidence" value="ECO:0007669"/>
    <property type="project" value="UniProtKB-SubCell"/>
</dbReference>